<accession>A0A7D8AHI0</accession>
<dbReference type="RefSeq" id="WP_182253641.1">
    <property type="nucleotide sequence ID" value="NZ_CP043732.1"/>
</dbReference>
<evidence type="ECO:0000256" key="7">
    <source>
        <dbReference type="SAM" id="SignalP"/>
    </source>
</evidence>
<gene>
    <name evidence="9" type="ORF">FVO59_00495</name>
</gene>
<keyword evidence="5" id="KW-0472">Membrane</keyword>
<evidence type="ECO:0000256" key="5">
    <source>
        <dbReference type="ARBA" id="ARBA00023136"/>
    </source>
</evidence>
<sequence length="366" mass="38097">MSISITKKLLGVTVAAGVVLSLAACGQAPAEKPAGDGDKPAASDFLPCIVSDMGGFDDKSFNQLSFEGSEKAAEELGVELKAVQSNAETEYGPNVTNLVDEGCNAIVAVGFALSAATVEAATANPDVDFILVDDAADNDFNGEKDAENVKPLLYNTAEAAFLAGYLSAGYSKTGKVGTFGGMEFPTVTIFMDGFKQGVDHYNEVKGTDVQVVGWDGKTGSFTGGFEANPDAKQVAVNILNQGVDVILPVGGPIYQSAQQAIKESGKDIALIGADADLFVTDPSTADVVLTSVLKAMDLSTYEAVLSSGEDEFDAEAYVGTLENKGVGIAELHNFADKVDAALQDEVTQLQQDIIDGKVEVTSYLSK</sequence>
<comment type="similarity">
    <text evidence="2">Belongs to the BMP lipoprotein family.</text>
</comment>
<evidence type="ECO:0000259" key="8">
    <source>
        <dbReference type="Pfam" id="PF02608"/>
    </source>
</evidence>
<dbReference type="PANTHER" id="PTHR34296">
    <property type="entry name" value="TRANSCRIPTIONAL ACTIVATOR PROTEIN MED"/>
    <property type="match status" value="1"/>
</dbReference>
<reference evidence="9 10" key="1">
    <citation type="journal article" date="2020" name="Front. Microbiol.">
        <title>Design of Bacterial Strain-Specific qPCR Assays Using NGS Data and Publicly Available Resources and Its Application to Track Biocontrol Strains.</title>
        <authorList>
            <person name="Hernandez I."/>
            <person name="Sant C."/>
            <person name="Martinez R."/>
            <person name="Fernandez C."/>
        </authorList>
    </citation>
    <scope>NUCLEOTIDE SEQUENCE [LARGE SCALE GENOMIC DNA]</scope>
    <source>
        <strain evidence="9 10">B24</strain>
    </source>
</reference>
<dbReference type="Pfam" id="PF02608">
    <property type="entry name" value="Bmp"/>
    <property type="match status" value="1"/>
</dbReference>
<dbReference type="Proteomes" id="UP000515708">
    <property type="component" value="Chromosome"/>
</dbReference>
<feature type="signal peptide" evidence="7">
    <location>
        <begin position="1"/>
        <end position="23"/>
    </location>
</feature>
<keyword evidence="6" id="KW-0449">Lipoprotein</keyword>
<feature type="domain" description="ABC transporter substrate-binding protein PnrA-like" evidence="8">
    <location>
        <begin position="50"/>
        <end position="360"/>
    </location>
</feature>
<dbReference type="InterPro" id="IPR003760">
    <property type="entry name" value="PnrA-like"/>
</dbReference>
<evidence type="ECO:0000256" key="6">
    <source>
        <dbReference type="ARBA" id="ARBA00023288"/>
    </source>
</evidence>
<dbReference type="PANTHER" id="PTHR34296:SF2">
    <property type="entry name" value="ABC TRANSPORTER GUANOSINE-BINDING PROTEIN NUPN"/>
    <property type="match status" value="1"/>
</dbReference>
<dbReference type="EMBL" id="CP043732">
    <property type="protein sequence ID" value="QMU95849.1"/>
    <property type="molecule type" value="Genomic_DNA"/>
</dbReference>
<evidence type="ECO:0000256" key="1">
    <source>
        <dbReference type="ARBA" id="ARBA00004193"/>
    </source>
</evidence>
<dbReference type="AlphaFoldDB" id="A0A7D8AHI0"/>
<keyword evidence="4 7" id="KW-0732">Signal</keyword>
<dbReference type="GO" id="GO:0005886">
    <property type="term" value="C:plasma membrane"/>
    <property type="evidence" value="ECO:0007669"/>
    <property type="project" value="UniProtKB-SubCell"/>
</dbReference>
<dbReference type="PROSITE" id="PS51257">
    <property type="entry name" value="PROKAR_LIPOPROTEIN"/>
    <property type="match status" value="1"/>
</dbReference>
<dbReference type="Gene3D" id="3.40.50.2300">
    <property type="match status" value="2"/>
</dbReference>
<evidence type="ECO:0000256" key="2">
    <source>
        <dbReference type="ARBA" id="ARBA00008610"/>
    </source>
</evidence>
<evidence type="ECO:0000256" key="4">
    <source>
        <dbReference type="ARBA" id="ARBA00022729"/>
    </source>
</evidence>
<proteinExistence type="inferred from homology"/>
<evidence type="ECO:0000313" key="10">
    <source>
        <dbReference type="Proteomes" id="UP000515708"/>
    </source>
</evidence>
<name>A0A7D8AHI0_9MICO</name>
<evidence type="ECO:0000313" key="9">
    <source>
        <dbReference type="EMBL" id="QMU95849.1"/>
    </source>
</evidence>
<organism evidence="9 10">
    <name type="scientific">Microbacterium esteraromaticum</name>
    <dbReference type="NCBI Taxonomy" id="57043"/>
    <lineage>
        <taxon>Bacteria</taxon>
        <taxon>Bacillati</taxon>
        <taxon>Actinomycetota</taxon>
        <taxon>Actinomycetes</taxon>
        <taxon>Micrococcales</taxon>
        <taxon>Microbacteriaceae</taxon>
        <taxon>Microbacterium</taxon>
    </lineage>
</organism>
<protein>
    <submittedName>
        <fullName evidence="9">BMP family ABC transporter substrate-binding protein</fullName>
    </submittedName>
</protein>
<dbReference type="SUPFAM" id="SSF53822">
    <property type="entry name" value="Periplasmic binding protein-like I"/>
    <property type="match status" value="1"/>
</dbReference>
<dbReference type="CDD" id="cd06354">
    <property type="entry name" value="PBP1_PrnA-like"/>
    <property type="match status" value="1"/>
</dbReference>
<keyword evidence="3" id="KW-1003">Cell membrane</keyword>
<dbReference type="InterPro" id="IPR028082">
    <property type="entry name" value="Peripla_BP_I"/>
</dbReference>
<feature type="chain" id="PRO_5039729701" evidence="7">
    <location>
        <begin position="24"/>
        <end position="366"/>
    </location>
</feature>
<comment type="subcellular location">
    <subcellularLocation>
        <location evidence="1">Cell membrane</location>
        <topology evidence="1">Lipid-anchor</topology>
    </subcellularLocation>
</comment>
<dbReference type="InterPro" id="IPR050957">
    <property type="entry name" value="BMP_lipoprotein"/>
</dbReference>
<evidence type="ECO:0000256" key="3">
    <source>
        <dbReference type="ARBA" id="ARBA00022475"/>
    </source>
</evidence>